<dbReference type="SUPFAM" id="SSF81383">
    <property type="entry name" value="F-box domain"/>
    <property type="match status" value="2"/>
</dbReference>
<dbReference type="InterPro" id="IPR001810">
    <property type="entry name" value="F-box_dom"/>
</dbReference>
<dbReference type="InterPro" id="IPR017451">
    <property type="entry name" value="F-box-assoc_interact_dom"/>
</dbReference>
<accession>A0ABQ7KWE8</accession>
<dbReference type="SMART" id="SM00256">
    <property type="entry name" value="FBOX"/>
    <property type="match status" value="2"/>
</dbReference>
<comment type="caution">
    <text evidence="2">The sequence shown here is derived from an EMBL/GenBank/DDBJ whole genome shotgun (WGS) entry which is preliminary data.</text>
</comment>
<evidence type="ECO:0000313" key="2">
    <source>
        <dbReference type="EMBL" id="KAG5378712.1"/>
    </source>
</evidence>
<sequence length="495" mass="55930">KSVKRYLSRSTSENLRFESSVSAMQTKQQHMHIDEIPVDLIIEILLRLPTKSIARCRCVSKLWGSILRRTDFAELFMTRSQARPQILFSFRKRDFFFFLTPQVQNKSSLVAKNHIKLPVVGSSHISGPVRGFVCLTNYRIGMKETVSATVIYNLSTGQAIHLPNVKTSSDSVKSYLGFDPTDKQFKVLLITSTPGVSDEHQVLTLGTPNHSWRNVKCCCISYCYPHSNDGICINGGFYYVAAVNMDPFVNAIVCFDVKSEKLRIVNKAKEDMRLWSDSTLVNYKGKLGAFVGDGPGVGGVVTGQTTSFVLWVLVDAEKHEWSKHLYVLPPLWKNVVAKSELYFVGVTGEDEIVFSTLYISDPFYVYYYNIESNTVTRVEIQGMSKDHTDITIEQKRMIVHAHGHCQHILSVFSVKLIKNSCRRTRKETLSAINTRRQDALTVSRRSTQAQPTSTENSETIPIDLITEILLRLPAKSIAKCRCVSKSWAVNSNYFP</sequence>
<dbReference type="Gene3D" id="1.20.1280.50">
    <property type="match status" value="1"/>
</dbReference>
<dbReference type="PANTHER" id="PTHR31111:SF94">
    <property type="entry name" value="E3 UBIQUITIN-PROTEIN LIGASE SGIP1"/>
    <property type="match status" value="1"/>
</dbReference>
<dbReference type="PROSITE" id="PS50181">
    <property type="entry name" value="FBOX"/>
    <property type="match status" value="1"/>
</dbReference>
<dbReference type="EMBL" id="JADBGQ010000009">
    <property type="protein sequence ID" value="KAG5378712.1"/>
    <property type="molecule type" value="Genomic_DNA"/>
</dbReference>
<dbReference type="CDD" id="cd22157">
    <property type="entry name" value="F-box_AtFBW1-like"/>
    <property type="match status" value="1"/>
</dbReference>
<keyword evidence="3" id="KW-1185">Reference proteome</keyword>
<dbReference type="Pfam" id="PF08268">
    <property type="entry name" value="FBA_3"/>
    <property type="match status" value="1"/>
</dbReference>
<evidence type="ECO:0000259" key="1">
    <source>
        <dbReference type="PROSITE" id="PS50181"/>
    </source>
</evidence>
<feature type="domain" description="F-box" evidence="1">
    <location>
        <begin position="30"/>
        <end position="79"/>
    </location>
</feature>
<feature type="non-terminal residue" evidence="2">
    <location>
        <position position="1"/>
    </location>
</feature>
<dbReference type="Proteomes" id="UP000823674">
    <property type="component" value="Chromosome A07"/>
</dbReference>
<name>A0ABQ7KWE8_BRACM</name>
<dbReference type="Pfam" id="PF00646">
    <property type="entry name" value="F-box"/>
    <property type="match status" value="2"/>
</dbReference>
<evidence type="ECO:0000313" key="3">
    <source>
        <dbReference type="Proteomes" id="UP000823674"/>
    </source>
</evidence>
<protein>
    <recommendedName>
        <fullName evidence="1">F-box domain-containing protein</fullName>
    </recommendedName>
</protein>
<dbReference type="PANTHER" id="PTHR31111">
    <property type="entry name" value="BNAA05G37150D PROTEIN-RELATED"/>
    <property type="match status" value="1"/>
</dbReference>
<dbReference type="InterPro" id="IPR013187">
    <property type="entry name" value="F-box-assoc_dom_typ3"/>
</dbReference>
<dbReference type="InterPro" id="IPR036047">
    <property type="entry name" value="F-box-like_dom_sf"/>
</dbReference>
<dbReference type="NCBIfam" id="TIGR01640">
    <property type="entry name" value="F_box_assoc_1"/>
    <property type="match status" value="1"/>
</dbReference>
<reference evidence="2 3" key="1">
    <citation type="submission" date="2021-03" db="EMBL/GenBank/DDBJ databases">
        <authorList>
            <person name="King G.J."/>
            <person name="Bancroft I."/>
            <person name="Baten A."/>
            <person name="Bloomfield J."/>
            <person name="Borpatragohain P."/>
            <person name="He Z."/>
            <person name="Irish N."/>
            <person name="Irwin J."/>
            <person name="Liu K."/>
            <person name="Mauleon R.P."/>
            <person name="Moore J."/>
            <person name="Morris R."/>
            <person name="Ostergaard L."/>
            <person name="Wang B."/>
            <person name="Wells R."/>
        </authorList>
    </citation>
    <scope>NUCLEOTIDE SEQUENCE [LARGE SCALE GENOMIC DNA]</scope>
    <source>
        <strain evidence="2">R-o-18</strain>
        <tissue evidence="2">Leaf</tissue>
    </source>
</reference>
<proteinExistence type="predicted"/>
<gene>
    <name evidence="2" type="primary">A07g504460.1_BraROA</name>
    <name evidence="2" type="ORF">IGI04_026554</name>
</gene>
<organism evidence="2 3">
    <name type="scientific">Brassica rapa subsp. trilocularis</name>
    <dbReference type="NCBI Taxonomy" id="1813537"/>
    <lineage>
        <taxon>Eukaryota</taxon>
        <taxon>Viridiplantae</taxon>
        <taxon>Streptophyta</taxon>
        <taxon>Embryophyta</taxon>
        <taxon>Tracheophyta</taxon>
        <taxon>Spermatophyta</taxon>
        <taxon>Magnoliopsida</taxon>
        <taxon>eudicotyledons</taxon>
        <taxon>Gunneridae</taxon>
        <taxon>Pentapetalae</taxon>
        <taxon>rosids</taxon>
        <taxon>malvids</taxon>
        <taxon>Brassicales</taxon>
        <taxon>Brassicaceae</taxon>
        <taxon>Brassiceae</taxon>
        <taxon>Brassica</taxon>
    </lineage>
</organism>